<keyword evidence="1" id="KW-0418">Kinase</keyword>
<keyword evidence="2" id="KW-1185">Reference proteome</keyword>
<organism evidence="1 2">
    <name type="scientific">Rhodoferax lacus</name>
    <dbReference type="NCBI Taxonomy" id="2184758"/>
    <lineage>
        <taxon>Bacteria</taxon>
        <taxon>Pseudomonadati</taxon>
        <taxon>Pseudomonadota</taxon>
        <taxon>Betaproteobacteria</taxon>
        <taxon>Burkholderiales</taxon>
        <taxon>Comamonadaceae</taxon>
        <taxon>Rhodoferax</taxon>
    </lineage>
</organism>
<dbReference type="SUPFAM" id="SSF53254">
    <property type="entry name" value="Phosphoglycerate mutase-like"/>
    <property type="match status" value="1"/>
</dbReference>
<protein>
    <submittedName>
        <fullName evidence="1">Phosphoglycerate kinase</fullName>
    </submittedName>
</protein>
<evidence type="ECO:0000313" key="1">
    <source>
        <dbReference type="EMBL" id="RFO98708.1"/>
    </source>
</evidence>
<keyword evidence="1" id="KW-0808">Transferase</keyword>
<dbReference type="Proteomes" id="UP000260665">
    <property type="component" value="Unassembled WGS sequence"/>
</dbReference>
<proteinExistence type="predicted"/>
<dbReference type="InterPro" id="IPR013078">
    <property type="entry name" value="His_Pase_superF_clade-1"/>
</dbReference>
<dbReference type="RefSeq" id="WP_117173559.1">
    <property type="nucleotide sequence ID" value="NZ_QFZK01000001.1"/>
</dbReference>
<dbReference type="InterPro" id="IPR029033">
    <property type="entry name" value="His_PPase_superfam"/>
</dbReference>
<dbReference type="EMBL" id="QFZK01000001">
    <property type="protein sequence ID" value="RFO98708.1"/>
    <property type="molecule type" value="Genomic_DNA"/>
</dbReference>
<sequence length="178" mass="19823">MSLWLARHAQPLVAPGICYGATDMAADAQLTLQAARALALELPLGIAVRVSPLRRCQQLAEALQAERHDLHFTTDMRLREMDFGLWEGVAWTDIPRAAIDAWTADFAQHRFGGQESANEVLERVASAWDALHALHDTLWIAHSGIAQAATLLHQGMRHISRAEDWPLSKLPYGGWVRF</sequence>
<gene>
    <name evidence="1" type="ORF">DIC66_02160</name>
</gene>
<dbReference type="Gene3D" id="3.40.50.1240">
    <property type="entry name" value="Phosphoglycerate mutase-like"/>
    <property type="match status" value="1"/>
</dbReference>
<dbReference type="GO" id="GO:0016301">
    <property type="term" value="F:kinase activity"/>
    <property type="evidence" value="ECO:0007669"/>
    <property type="project" value="UniProtKB-KW"/>
</dbReference>
<dbReference type="Pfam" id="PF00300">
    <property type="entry name" value="His_Phos_1"/>
    <property type="match status" value="1"/>
</dbReference>
<dbReference type="SMART" id="SM00855">
    <property type="entry name" value="PGAM"/>
    <property type="match status" value="1"/>
</dbReference>
<dbReference type="OrthoDB" id="5296884at2"/>
<name>A0A3E1RH76_9BURK</name>
<accession>A0A3E1RH76</accession>
<reference evidence="1 2" key="1">
    <citation type="submission" date="2018-05" db="EMBL/GenBank/DDBJ databases">
        <title>Rhodoferax soyangensis sp.nov., isolated from an oligotrophic freshwater lake.</title>
        <authorList>
            <person name="Park M."/>
        </authorList>
    </citation>
    <scope>NUCLEOTIDE SEQUENCE [LARGE SCALE GENOMIC DNA]</scope>
    <source>
        <strain evidence="1 2">IMCC26218</strain>
    </source>
</reference>
<dbReference type="AlphaFoldDB" id="A0A3E1RH76"/>
<evidence type="ECO:0000313" key="2">
    <source>
        <dbReference type="Proteomes" id="UP000260665"/>
    </source>
</evidence>
<comment type="caution">
    <text evidence="1">The sequence shown here is derived from an EMBL/GenBank/DDBJ whole genome shotgun (WGS) entry which is preliminary data.</text>
</comment>